<evidence type="ECO:0000313" key="2">
    <source>
        <dbReference type="Proteomes" id="UP000007383"/>
    </source>
</evidence>
<dbReference type="KEGG" id="sfc:Spiaf_2272"/>
<dbReference type="OrthoDB" id="1401598at2"/>
<gene>
    <name evidence="1" type="ordered locus">Spiaf_2272</name>
</gene>
<dbReference type="AlphaFoldDB" id="H9ULB5"/>
<name>H9ULB5_SPIAZ</name>
<evidence type="ECO:0000313" key="1">
    <source>
        <dbReference type="EMBL" id="AFG38308.1"/>
    </source>
</evidence>
<sequence>MKTISLEDLKATLKLFKDGFIFEEFAKAFLSAYYGEKFIPVGNVHDRGIDGLEHIIGRVTDKKNISSIY</sequence>
<dbReference type="EMBL" id="CP003282">
    <property type="protein sequence ID" value="AFG38308.1"/>
    <property type="molecule type" value="Genomic_DNA"/>
</dbReference>
<organism evidence="1 2">
    <name type="scientific">Spirochaeta africana (strain ATCC 700263 / DSM 8902 / Z-7692)</name>
    <dbReference type="NCBI Taxonomy" id="889378"/>
    <lineage>
        <taxon>Bacteria</taxon>
        <taxon>Pseudomonadati</taxon>
        <taxon>Spirochaetota</taxon>
        <taxon>Spirochaetia</taxon>
        <taxon>Spirochaetales</taxon>
        <taxon>Spirochaetaceae</taxon>
        <taxon>Spirochaeta</taxon>
    </lineage>
</organism>
<proteinExistence type="predicted"/>
<accession>H9ULB5</accession>
<dbReference type="RefSeq" id="WP_014456290.1">
    <property type="nucleotide sequence ID" value="NC_017098.1"/>
</dbReference>
<reference evidence="2" key="1">
    <citation type="journal article" date="2013" name="Stand. Genomic Sci.">
        <title>Complete genome sequence of the halophilic bacterium Spirochaeta africana type strain (Z-7692(T)) from the alkaline Lake Magadi in the East African Rift.</title>
        <authorList>
            <person name="Liolos K."/>
            <person name="Abt B."/>
            <person name="Scheuner C."/>
            <person name="Teshima H."/>
            <person name="Held B."/>
            <person name="Lapidus A."/>
            <person name="Nolan M."/>
            <person name="Lucas S."/>
            <person name="Deshpande S."/>
            <person name="Cheng J.F."/>
            <person name="Tapia R."/>
            <person name="Goodwin L.A."/>
            <person name="Pitluck S."/>
            <person name="Pagani I."/>
            <person name="Ivanova N."/>
            <person name="Mavromatis K."/>
            <person name="Mikhailova N."/>
            <person name="Huntemann M."/>
            <person name="Pati A."/>
            <person name="Chen A."/>
            <person name="Palaniappan K."/>
            <person name="Land M."/>
            <person name="Rohde M."/>
            <person name="Tindall B.J."/>
            <person name="Detter J.C."/>
            <person name="Goker M."/>
            <person name="Bristow J."/>
            <person name="Eisen J.A."/>
            <person name="Markowitz V."/>
            <person name="Hugenholtz P."/>
            <person name="Woyke T."/>
            <person name="Klenk H.P."/>
            <person name="Kyrpides N.C."/>
        </authorList>
    </citation>
    <scope>NUCLEOTIDE SEQUENCE</scope>
    <source>
        <strain evidence="2">ATCC 700263 / DSM 8902 / Z-7692</strain>
    </source>
</reference>
<dbReference type="Proteomes" id="UP000007383">
    <property type="component" value="Chromosome"/>
</dbReference>
<protein>
    <submittedName>
        <fullName evidence="1">Uncharacterized protein</fullName>
    </submittedName>
</protein>
<keyword evidence="2" id="KW-1185">Reference proteome</keyword>
<dbReference type="HOGENOM" id="CLU_2773821_0_0_12"/>